<sequence>MERLSEYVTAVEAYKSLCATQVPNTVSDLLSQYVQVSTLDPGADGYDKAVEFLNLDFSDDDEERDPEEVEAIQRMAKNFGRAGTGDKGAGDEEPGFTPKEVDDIIRLLGEMGELRGSDGDDDDSDDELDEEELMRNFLGGFLDNPGTLHLAQDVEGNWRWLEDDLGRPLATKPEGEFNVKVMSHEEMVQLGLNVNSLHEEVDPAELIDFSGCKSWDEAIRVGREVEAALDHMRADGWEVDTRSWCNEGEHLMVVKELTPLRTMSFVEGVKGKSNAKSKRKAGKKSKKTEGKA</sequence>
<feature type="region of interest" description="Disordered" evidence="1">
    <location>
        <begin position="269"/>
        <end position="292"/>
    </location>
</feature>
<dbReference type="AlphaFoldDB" id="C1E9X5"/>
<evidence type="ECO:0000313" key="3">
    <source>
        <dbReference type="Proteomes" id="UP000002009"/>
    </source>
</evidence>
<dbReference type="EMBL" id="CP001328">
    <property type="protein sequence ID" value="ACO65108.1"/>
    <property type="molecule type" value="Genomic_DNA"/>
</dbReference>
<dbReference type="RefSeq" id="XP_002503850.1">
    <property type="nucleotide sequence ID" value="XM_002503804.1"/>
</dbReference>
<dbReference type="KEGG" id="mis:MICPUN_108560"/>
<gene>
    <name evidence="2" type="ORF">MICPUN_108560</name>
</gene>
<dbReference type="OrthoDB" id="498175at2759"/>
<keyword evidence="3" id="KW-1185">Reference proteome</keyword>
<name>C1E9X5_MICCC</name>
<reference evidence="2 3" key="1">
    <citation type="journal article" date="2009" name="Science">
        <title>Green evolution and dynamic adaptations revealed by genomes of the marine picoeukaryotes Micromonas.</title>
        <authorList>
            <person name="Worden A.Z."/>
            <person name="Lee J.H."/>
            <person name="Mock T."/>
            <person name="Rouze P."/>
            <person name="Simmons M.P."/>
            <person name="Aerts A.L."/>
            <person name="Allen A.E."/>
            <person name="Cuvelier M.L."/>
            <person name="Derelle E."/>
            <person name="Everett M.V."/>
            <person name="Foulon E."/>
            <person name="Grimwood J."/>
            <person name="Gundlach H."/>
            <person name="Henrissat B."/>
            <person name="Napoli C."/>
            <person name="McDonald S.M."/>
            <person name="Parker M.S."/>
            <person name="Rombauts S."/>
            <person name="Salamov A."/>
            <person name="Von Dassow P."/>
            <person name="Badger J.H."/>
            <person name="Coutinho P.M."/>
            <person name="Demir E."/>
            <person name="Dubchak I."/>
            <person name="Gentemann C."/>
            <person name="Eikrem W."/>
            <person name="Gready J.E."/>
            <person name="John U."/>
            <person name="Lanier W."/>
            <person name="Lindquist E.A."/>
            <person name="Lucas S."/>
            <person name="Mayer K.F."/>
            <person name="Moreau H."/>
            <person name="Not F."/>
            <person name="Otillar R."/>
            <person name="Panaud O."/>
            <person name="Pangilinan J."/>
            <person name="Paulsen I."/>
            <person name="Piegu B."/>
            <person name="Poliakov A."/>
            <person name="Robbens S."/>
            <person name="Schmutz J."/>
            <person name="Toulza E."/>
            <person name="Wyss T."/>
            <person name="Zelensky A."/>
            <person name="Zhou K."/>
            <person name="Armbrust E.V."/>
            <person name="Bhattacharya D."/>
            <person name="Goodenough U.W."/>
            <person name="Van de Peer Y."/>
            <person name="Grigoriev I.V."/>
        </authorList>
    </citation>
    <scope>NUCLEOTIDE SEQUENCE [LARGE SCALE GENOMIC DNA]</scope>
    <source>
        <strain evidence="3">RCC299 / NOUM17</strain>
    </source>
</reference>
<accession>C1E9X5</accession>
<feature type="compositionally biased region" description="Basic residues" evidence="1">
    <location>
        <begin position="273"/>
        <end position="286"/>
    </location>
</feature>
<evidence type="ECO:0000256" key="1">
    <source>
        <dbReference type="SAM" id="MobiDB-lite"/>
    </source>
</evidence>
<organism evidence="2 3">
    <name type="scientific">Micromonas commoda (strain RCC299 / NOUM17 / CCMP2709)</name>
    <name type="common">Picoplanktonic green alga</name>
    <dbReference type="NCBI Taxonomy" id="296587"/>
    <lineage>
        <taxon>Eukaryota</taxon>
        <taxon>Viridiplantae</taxon>
        <taxon>Chlorophyta</taxon>
        <taxon>Mamiellophyceae</taxon>
        <taxon>Mamiellales</taxon>
        <taxon>Mamiellaceae</taxon>
        <taxon>Micromonas</taxon>
    </lineage>
</organism>
<dbReference type="Proteomes" id="UP000002009">
    <property type="component" value="Chromosome 7"/>
</dbReference>
<protein>
    <submittedName>
        <fullName evidence="2">Uncharacterized protein</fullName>
    </submittedName>
</protein>
<evidence type="ECO:0000313" key="2">
    <source>
        <dbReference type="EMBL" id="ACO65108.1"/>
    </source>
</evidence>
<dbReference type="InParanoid" id="C1E9X5"/>
<dbReference type="GeneID" id="8244791"/>
<proteinExistence type="predicted"/>